<dbReference type="Proteomes" id="UP000593565">
    <property type="component" value="Unassembled WGS sequence"/>
</dbReference>
<name>A0A7J5ZWN0_AMEME</name>
<organism evidence="1 2">
    <name type="scientific">Ameiurus melas</name>
    <name type="common">Black bullhead</name>
    <name type="synonym">Silurus melas</name>
    <dbReference type="NCBI Taxonomy" id="219545"/>
    <lineage>
        <taxon>Eukaryota</taxon>
        <taxon>Metazoa</taxon>
        <taxon>Chordata</taxon>
        <taxon>Craniata</taxon>
        <taxon>Vertebrata</taxon>
        <taxon>Euteleostomi</taxon>
        <taxon>Actinopterygii</taxon>
        <taxon>Neopterygii</taxon>
        <taxon>Teleostei</taxon>
        <taxon>Ostariophysi</taxon>
        <taxon>Siluriformes</taxon>
        <taxon>Ictaluridae</taxon>
        <taxon>Ameiurus</taxon>
    </lineage>
</organism>
<protein>
    <submittedName>
        <fullName evidence="1">Uncharacterized protein</fullName>
    </submittedName>
</protein>
<dbReference type="AlphaFoldDB" id="A0A7J5ZWN0"/>
<sequence>MDGWMVVLDVEMFPERSLSVKTDGLKDNHLVRLKASGCRFFVPTIPRKDDPCGRSQELKRGGNVAGFDAVLVILCRTLTQCRTLRNARLNATADGLPSRNSRCVNVYVDACTVARVFLSYTLLFSSVSKATTGPT</sequence>
<comment type="caution">
    <text evidence="1">The sequence shown here is derived from an EMBL/GenBank/DDBJ whole genome shotgun (WGS) entry which is preliminary data.</text>
</comment>
<evidence type="ECO:0000313" key="2">
    <source>
        <dbReference type="Proteomes" id="UP000593565"/>
    </source>
</evidence>
<gene>
    <name evidence="1" type="ORF">AMELA_G00245710</name>
</gene>
<reference evidence="1 2" key="1">
    <citation type="submission" date="2020-02" db="EMBL/GenBank/DDBJ databases">
        <title>A chromosome-scale genome assembly of the black bullhead catfish (Ameiurus melas).</title>
        <authorList>
            <person name="Wen M."/>
            <person name="Zham M."/>
            <person name="Cabau C."/>
            <person name="Klopp C."/>
            <person name="Donnadieu C."/>
            <person name="Roques C."/>
            <person name="Bouchez O."/>
            <person name="Lampietro C."/>
            <person name="Jouanno E."/>
            <person name="Herpin A."/>
            <person name="Louis A."/>
            <person name="Berthelot C."/>
            <person name="Parey E."/>
            <person name="Roest-Crollius H."/>
            <person name="Braasch I."/>
            <person name="Postlethwait J."/>
            <person name="Robinson-Rechavi M."/>
            <person name="Echchiki A."/>
            <person name="Begum T."/>
            <person name="Montfort J."/>
            <person name="Schartl M."/>
            <person name="Bobe J."/>
            <person name="Guiguen Y."/>
        </authorList>
    </citation>
    <scope>NUCLEOTIDE SEQUENCE [LARGE SCALE GENOMIC DNA]</scope>
    <source>
        <strain evidence="1">M_S1</strain>
        <tissue evidence="1">Blood</tissue>
    </source>
</reference>
<accession>A0A7J5ZWN0</accession>
<evidence type="ECO:0000313" key="1">
    <source>
        <dbReference type="EMBL" id="KAF4073648.1"/>
    </source>
</evidence>
<keyword evidence="2" id="KW-1185">Reference proteome</keyword>
<proteinExistence type="predicted"/>
<dbReference type="EMBL" id="JAAGNN010000023">
    <property type="protein sequence ID" value="KAF4073648.1"/>
    <property type="molecule type" value="Genomic_DNA"/>
</dbReference>